<evidence type="ECO:0000256" key="2">
    <source>
        <dbReference type="ARBA" id="ARBA00022448"/>
    </source>
</evidence>
<dbReference type="PROSITE" id="PS50850">
    <property type="entry name" value="MFS"/>
    <property type="match status" value="1"/>
</dbReference>
<dbReference type="InterPro" id="IPR036259">
    <property type="entry name" value="MFS_trans_sf"/>
</dbReference>
<evidence type="ECO:0000256" key="6">
    <source>
        <dbReference type="ARBA" id="ARBA00037968"/>
    </source>
</evidence>
<dbReference type="InterPro" id="IPR011701">
    <property type="entry name" value="MFS"/>
</dbReference>
<comment type="caution">
    <text evidence="9">The sequence shown here is derived from an EMBL/GenBank/DDBJ whole genome shotgun (WGS) entry which is preliminary data.</text>
</comment>
<keyword evidence="3 7" id="KW-0812">Transmembrane</keyword>
<sequence length="531" mass="58513">MEVKTEKSATATSGHEKPLADDVGIAAIAEVGEVEDFTAEEEKAVRWKIDLHLMPLLMITYLVQFLDKSSISYSALWGMRQDVGLHGTQYSWLTTIFYIGYLVAEFPMNALFQKLNITRVCGVIIGLWGTVLLCMAACNDFPSLMATRFFLGALESGVSPCFVLLTAMFYKRSEQPLRTAMWFSMNGMSQIIGGLIAYGIGYIDSALPAWKFPFIIFGSLTVAWSLAFFLLAAPNPLQAAWLTPHERAVAVARLASNNTGLDSRVFKPHQAREALLDARVWLLFLFTIASNVPNGGITAFGALIVEGFGYSTLGTALLNMPVGGAQVAALWLSGWAAGVFPRARVPLMVGGILVALVGTVLMYAVPEERRLGRLFGYYLLPGFSATYVLSLGMIQANVAGRTKRGVVTAALFVAYCVGNLVGPQLFFAWEAPHYRSGFVAMIVCFVAQVVILGAYWVVCRRENRKVRGVRSRCAFLWDRFLLIRCVMLKRDREYGQLGQDAGREQIEQGLSDLTDVRAPSLFLLFMFADLL</sequence>
<dbReference type="OrthoDB" id="6730379at2759"/>
<evidence type="ECO:0000259" key="8">
    <source>
        <dbReference type="PROSITE" id="PS50850"/>
    </source>
</evidence>
<keyword evidence="2" id="KW-0813">Transport</keyword>
<dbReference type="SUPFAM" id="SSF103473">
    <property type="entry name" value="MFS general substrate transporter"/>
    <property type="match status" value="1"/>
</dbReference>
<feature type="transmembrane region" description="Helical" evidence="7">
    <location>
        <begin position="182"/>
        <end position="200"/>
    </location>
</feature>
<name>A0A8H4J074_9PEZI</name>
<dbReference type="GO" id="GO:0022857">
    <property type="term" value="F:transmembrane transporter activity"/>
    <property type="evidence" value="ECO:0007669"/>
    <property type="project" value="InterPro"/>
</dbReference>
<evidence type="ECO:0000313" key="10">
    <source>
        <dbReference type="Proteomes" id="UP000572817"/>
    </source>
</evidence>
<dbReference type="Pfam" id="PF07690">
    <property type="entry name" value="MFS_1"/>
    <property type="match status" value="1"/>
</dbReference>
<dbReference type="InterPro" id="IPR020846">
    <property type="entry name" value="MFS_dom"/>
</dbReference>
<gene>
    <name evidence="9" type="ORF">GTA08_BOTSDO13867</name>
</gene>
<feature type="transmembrane region" description="Helical" evidence="7">
    <location>
        <begin position="347"/>
        <end position="365"/>
    </location>
</feature>
<feature type="transmembrane region" description="Helical" evidence="7">
    <location>
        <begin position="86"/>
        <end position="104"/>
    </location>
</feature>
<feature type="transmembrane region" description="Helical" evidence="7">
    <location>
        <begin position="406"/>
        <end position="426"/>
    </location>
</feature>
<reference evidence="9" key="1">
    <citation type="submission" date="2020-04" db="EMBL/GenBank/DDBJ databases">
        <title>Genome Assembly and Annotation of Botryosphaeria dothidea sdau 11-99, a Latent Pathogen of Apple Fruit Ring Rot in China.</title>
        <authorList>
            <person name="Yu C."/>
            <person name="Diao Y."/>
            <person name="Lu Q."/>
            <person name="Zhao J."/>
            <person name="Cui S."/>
            <person name="Peng C."/>
            <person name="He B."/>
            <person name="Liu H."/>
        </authorList>
    </citation>
    <scope>NUCLEOTIDE SEQUENCE [LARGE SCALE GENOMIC DNA]</scope>
    <source>
        <strain evidence="9">Sdau11-99</strain>
    </source>
</reference>
<protein>
    <submittedName>
        <fullName evidence="9">Major facilitator superfamily</fullName>
    </submittedName>
</protein>
<keyword evidence="10" id="KW-1185">Reference proteome</keyword>
<feature type="transmembrane region" description="Helical" evidence="7">
    <location>
        <begin position="438"/>
        <end position="458"/>
    </location>
</feature>
<evidence type="ECO:0000256" key="5">
    <source>
        <dbReference type="ARBA" id="ARBA00023136"/>
    </source>
</evidence>
<proteinExistence type="inferred from homology"/>
<feature type="transmembrane region" description="Helical" evidence="7">
    <location>
        <begin position="280"/>
        <end position="305"/>
    </location>
</feature>
<feature type="transmembrane region" description="Helical" evidence="7">
    <location>
        <begin position="116"/>
        <end position="137"/>
    </location>
</feature>
<dbReference type="Proteomes" id="UP000572817">
    <property type="component" value="Unassembled WGS sequence"/>
</dbReference>
<feature type="transmembrane region" description="Helical" evidence="7">
    <location>
        <begin position="149"/>
        <end position="170"/>
    </location>
</feature>
<dbReference type="AlphaFoldDB" id="A0A8H4J074"/>
<dbReference type="PANTHER" id="PTHR43791">
    <property type="entry name" value="PERMEASE-RELATED"/>
    <property type="match status" value="1"/>
</dbReference>
<evidence type="ECO:0000256" key="3">
    <source>
        <dbReference type="ARBA" id="ARBA00022692"/>
    </source>
</evidence>
<feature type="domain" description="Major facilitator superfamily (MFS) profile" evidence="8">
    <location>
        <begin position="53"/>
        <end position="465"/>
    </location>
</feature>
<comment type="subcellular location">
    <subcellularLocation>
        <location evidence="1">Membrane</location>
        <topology evidence="1">Multi-pass membrane protein</topology>
    </subcellularLocation>
</comment>
<dbReference type="EMBL" id="WWBZ02000014">
    <property type="protein sequence ID" value="KAF4310635.1"/>
    <property type="molecule type" value="Genomic_DNA"/>
</dbReference>
<evidence type="ECO:0000256" key="7">
    <source>
        <dbReference type="SAM" id="Phobius"/>
    </source>
</evidence>
<feature type="transmembrane region" description="Helical" evidence="7">
    <location>
        <begin position="377"/>
        <end position="394"/>
    </location>
</feature>
<accession>A0A8H4J074</accession>
<keyword evidence="4 7" id="KW-1133">Transmembrane helix</keyword>
<dbReference type="FunFam" id="1.20.1250.20:FF:000064">
    <property type="entry name" value="MFS allantoate transporter"/>
    <property type="match status" value="1"/>
</dbReference>
<dbReference type="GO" id="GO:0016020">
    <property type="term" value="C:membrane"/>
    <property type="evidence" value="ECO:0007669"/>
    <property type="project" value="UniProtKB-SubCell"/>
</dbReference>
<feature type="transmembrane region" description="Helical" evidence="7">
    <location>
        <begin position="212"/>
        <end position="233"/>
    </location>
</feature>
<organism evidence="9 10">
    <name type="scientific">Botryosphaeria dothidea</name>
    <dbReference type="NCBI Taxonomy" id="55169"/>
    <lineage>
        <taxon>Eukaryota</taxon>
        <taxon>Fungi</taxon>
        <taxon>Dikarya</taxon>
        <taxon>Ascomycota</taxon>
        <taxon>Pezizomycotina</taxon>
        <taxon>Dothideomycetes</taxon>
        <taxon>Dothideomycetes incertae sedis</taxon>
        <taxon>Botryosphaeriales</taxon>
        <taxon>Botryosphaeriaceae</taxon>
        <taxon>Botryosphaeria</taxon>
    </lineage>
</organism>
<comment type="similarity">
    <text evidence="6">Belongs to the major facilitator superfamily. Allantoate permease family.</text>
</comment>
<evidence type="ECO:0000256" key="1">
    <source>
        <dbReference type="ARBA" id="ARBA00004141"/>
    </source>
</evidence>
<feature type="transmembrane region" description="Helical" evidence="7">
    <location>
        <begin position="49"/>
        <end position="66"/>
    </location>
</feature>
<feature type="transmembrane region" description="Helical" evidence="7">
    <location>
        <begin position="317"/>
        <end position="340"/>
    </location>
</feature>
<dbReference type="PANTHER" id="PTHR43791:SF97">
    <property type="entry name" value="ALLANTOATE TRANSPORTER, PUTATIVE (AFU_ORTHOLOGUE AFUA_1G14700)-RELATED"/>
    <property type="match status" value="1"/>
</dbReference>
<evidence type="ECO:0000256" key="4">
    <source>
        <dbReference type="ARBA" id="ARBA00022989"/>
    </source>
</evidence>
<evidence type="ECO:0000313" key="9">
    <source>
        <dbReference type="EMBL" id="KAF4310635.1"/>
    </source>
</evidence>
<dbReference type="Gene3D" id="1.20.1250.20">
    <property type="entry name" value="MFS general substrate transporter like domains"/>
    <property type="match status" value="2"/>
</dbReference>
<keyword evidence="5 7" id="KW-0472">Membrane</keyword>